<dbReference type="PANTHER" id="PTHR11021:SF0">
    <property type="entry name" value="SMALL NUCLEAR RIBONUCLEOPROTEIN F"/>
    <property type="match status" value="1"/>
</dbReference>
<comment type="caution">
    <text evidence="4">The sequence shown here is derived from an EMBL/GenBank/DDBJ whole genome shotgun (WGS) entry which is preliminary data.</text>
</comment>
<dbReference type="InterPro" id="IPR001163">
    <property type="entry name" value="Sm_dom_euk/arc"/>
</dbReference>
<evidence type="ECO:0000313" key="4">
    <source>
        <dbReference type="EMBL" id="HGQ73603.1"/>
    </source>
</evidence>
<accession>A0A7C4JLT3</accession>
<dbReference type="EMBL" id="DTBP01000010">
    <property type="protein sequence ID" value="HGQ73603.1"/>
    <property type="molecule type" value="Genomic_DNA"/>
</dbReference>
<evidence type="ECO:0000259" key="2">
    <source>
        <dbReference type="PROSITE" id="PS52002"/>
    </source>
</evidence>
<gene>
    <name evidence="3" type="ORF">ENU09_03510</name>
    <name evidence="4" type="ORF">ENU20_00790</name>
</gene>
<dbReference type="Gene3D" id="2.30.30.100">
    <property type="match status" value="1"/>
</dbReference>
<dbReference type="SUPFAM" id="SSF50182">
    <property type="entry name" value="Sm-like ribonucleoproteins"/>
    <property type="match status" value="1"/>
</dbReference>
<dbReference type="InterPro" id="IPR010920">
    <property type="entry name" value="LSM_dom_sf"/>
</dbReference>
<dbReference type="GO" id="GO:1990904">
    <property type="term" value="C:ribonucleoprotein complex"/>
    <property type="evidence" value="ECO:0007669"/>
    <property type="project" value="UniProtKB-KW"/>
</dbReference>
<evidence type="ECO:0000313" key="3">
    <source>
        <dbReference type="EMBL" id="HGQ59764.1"/>
    </source>
</evidence>
<proteinExistence type="predicted"/>
<dbReference type="InterPro" id="IPR016487">
    <property type="entry name" value="Lsm6/sSmF"/>
</dbReference>
<dbReference type="InterPro" id="IPR047575">
    <property type="entry name" value="Sm"/>
</dbReference>
<organism evidence="4">
    <name type="scientific">Staphylothermus marinus</name>
    <dbReference type="NCBI Taxonomy" id="2280"/>
    <lineage>
        <taxon>Archaea</taxon>
        <taxon>Thermoproteota</taxon>
        <taxon>Thermoprotei</taxon>
        <taxon>Desulfurococcales</taxon>
        <taxon>Desulfurococcaceae</taxon>
        <taxon>Staphylothermus</taxon>
    </lineage>
</organism>
<dbReference type="GO" id="GO:0000398">
    <property type="term" value="P:mRNA splicing, via spliceosome"/>
    <property type="evidence" value="ECO:0007669"/>
    <property type="project" value="InterPro"/>
</dbReference>
<evidence type="ECO:0000256" key="1">
    <source>
        <dbReference type="ARBA" id="ARBA00023274"/>
    </source>
</evidence>
<name>A0A7C4JLT3_STAMA</name>
<reference evidence="4" key="1">
    <citation type="journal article" date="2020" name="mSystems">
        <title>Genome- and Community-Level Interaction Insights into Carbon Utilization and Element Cycling Functions of Hydrothermarchaeota in Hydrothermal Sediment.</title>
        <authorList>
            <person name="Zhou Z."/>
            <person name="Liu Y."/>
            <person name="Xu W."/>
            <person name="Pan J."/>
            <person name="Luo Z.H."/>
            <person name="Li M."/>
        </authorList>
    </citation>
    <scope>NUCLEOTIDE SEQUENCE [LARGE SCALE GENOMIC DNA]</scope>
    <source>
        <strain evidence="3">SpSt-638</strain>
        <strain evidence="4">SpSt-648</strain>
    </source>
</reference>
<sequence length="93" mass="10357">MILSAKSNKPTNPFKILKKSEGQTILVKLKDGTEYVGKLDLVDNTMNIVLTDCTRYDSNGNPAARYDVILIRGSHIAYISLNYEKVAPEAIKK</sequence>
<protein>
    <submittedName>
        <fullName evidence="4">Sm ribonucleo</fullName>
    </submittedName>
</protein>
<dbReference type="PANTHER" id="PTHR11021">
    <property type="entry name" value="SMALL NUCLEAR RIBONUCLEOPROTEIN F SNRNP-F"/>
    <property type="match status" value="1"/>
</dbReference>
<dbReference type="AlphaFoldDB" id="A0A7C4JLT3"/>
<feature type="domain" description="Sm" evidence="2">
    <location>
        <begin position="12"/>
        <end position="85"/>
    </location>
</feature>
<keyword evidence="1" id="KW-0687">Ribonucleoprotein</keyword>
<dbReference type="SMART" id="SM00651">
    <property type="entry name" value="Sm"/>
    <property type="match status" value="1"/>
</dbReference>
<dbReference type="PROSITE" id="PS52002">
    <property type="entry name" value="SM"/>
    <property type="match status" value="1"/>
</dbReference>
<dbReference type="Pfam" id="PF01423">
    <property type="entry name" value="LSM"/>
    <property type="match status" value="1"/>
</dbReference>
<dbReference type="EMBL" id="DTBE01000092">
    <property type="protein sequence ID" value="HGQ59764.1"/>
    <property type="molecule type" value="Genomic_DNA"/>
</dbReference>
<dbReference type="GO" id="GO:0003723">
    <property type="term" value="F:RNA binding"/>
    <property type="evidence" value="ECO:0007669"/>
    <property type="project" value="InterPro"/>
</dbReference>